<evidence type="ECO:0000256" key="1">
    <source>
        <dbReference type="SAM" id="MobiDB-lite"/>
    </source>
</evidence>
<keyword evidence="3" id="KW-1185">Reference proteome</keyword>
<dbReference type="EMBL" id="CP034183">
    <property type="protein sequence ID" value="AZI42675.1"/>
    <property type="molecule type" value="Genomic_DNA"/>
</dbReference>
<protein>
    <submittedName>
        <fullName evidence="2">Uncharacterized protein</fullName>
    </submittedName>
</protein>
<accession>A0A3G8YCF2</accession>
<proteinExistence type="predicted"/>
<organism evidence="2 3">
    <name type="scientific">Deinococcus psychrotolerans</name>
    <dbReference type="NCBI Taxonomy" id="2489213"/>
    <lineage>
        <taxon>Bacteria</taxon>
        <taxon>Thermotogati</taxon>
        <taxon>Deinococcota</taxon>
        <taxon>Deinococci</taxon>
        <taxon>Deinococcales</taxon>
        <taxon>Deinococcaceae</taxon>
        <taxon>Deinococcus</taxon>
    </lineage>
</organism>
<evidence type="ECO:0000313" key="2">
    <source>
        <dbReference type="EMBL" id="AZI42675.1"/>
    </source>
</evidence>
<evidence type="ECO:0000313" key="3">
    <source>
        <dbReference type="Proteomes" id="UP000276417"/>
    </source>
</evidence>
<reference evidence="2 3" key="1">
    <citation type="submission" date="2018-11" db="EMBL/GenBank/DDBJ databases">
        <title>Deinococcus shelandsis sp. nov., isolated from South Shetland Islands soil of Antarctica.</title>
        <authorList>
            <person name="Tian J."/>
        </authorList>
    </citation>
    <scope>NUCLEOTIDE SEQUENCE [LARGE SCALE GENOMIC DNA]</scope>
    <source>
        <strain evidence="2 3">S14-83T</strain>
    </source>
</reference>
<dbReference type="KEGG" id="dph:EHF33_07865"/>
<dbReference type="OrthoDB" id="69094at2"/>
<dbReference type="AlphaFoldDB" id="A0A3G8YCF2"/>
<sequence>MKILPPSPHFLARFIKLWPGLIAVFSLLAVWGNQTPHPEGQRTLMTAGQAALPELRAMPAPTPGPSLLAAPQEELIIGTPHYQRTAPLLGEAQTGPRMPDLTALGRQQTDGG</sequence>
<gene>
    <name evidence="2" type="ORF">EHF33_07865</name>
</gene>
<dbReference type="RefSeq" id="WP_124869731.1">
    <property type="nucleotide sequence ID" value="NZ_CP034183.1"/>
</dbReference>
<name>A0A3G8YCF2_9DEIO</name>
<dbReference type="Proteomes" id="UP000276417">
    <property type="component" value="Chromosome 1"/>
</dbReference>
<feature type="region of interest" description="Disordered" evidence="1">
    <location>
        <begin position="89"/>
        <end position="112"/>
    </location>
</feature>